<evidence type="ECO:0000313" key="3">
    <source>
        <dbReference type="EMBL" id="TQE31723.1"/>
    </source>
</evidence>
<keyword evidence="1" id="KW-0472">Membrane</keyword>
<dbReference type="Proteomes" id="UP000318720">
    <property type="component" value="Unassembled WGS sequence"/>
</dbReference>
<feature type="domain" description="DUF7134" evidence="2">
    <location>
        <begin position="25"/>
        <end position="139"/>
    </location>
</feature>
<dbReference type="RefSeq" id="WP_141583304.1">
    <property type="nucleotide sequence ID" value="NZ_SPAZ01000179.1"/>
</dbReference>
<evidence type="ECO:0000259" key="2">
    <source>
        <dbReference type="Pfam" id="PF23539"/>
    </source>
</evidence>
<keyword evidence="1" id="KW-1133">Transmembrane helix</keyword>
<protein>
    <recommendedName>
        <fullName evidence="2">DUF7134 domain-containing protein</fullName>
    </recommendedName>
</protein>
<proteinExistence type="predicted"/>
<evidence type="ECO:0000256" key="1">
    <source>
        <dbReference type="SAM" id="Phobius"/>
    </source>
</evidence>
<feature type="transmembrane region" description="Helical" evidence="1">
    <location>
        <begin position="119"/>
        <end position="138"/>
    </location>
</feature>
<dbReference type="InterPro" id="IPR055558">
    <property type="entry name" value="DUF7134"/>
</dbReference>
<feature type="transmembrane region" description="Helical" evidence="1">
    <location>
        <begin position="76"/>
        <end position="91"/>
    </location>
</feature>
<gene>
    <name evidence="3" type="ORF">Sipo8835_21825</name>
</gene>
<keyword evidence="1" id="KW-0812">Transmembrane</keyword>
<dbReference type="Pfam" id="PF23539">
    <property type="entry name" value="DUF7134"/>
    <property type="match status" value="1"/>
</dbReference>
<reference evidence="3 4" key="1">
    <citation type="submission" date="2019-03" db="EMBL/GenBank/DDBJ databases">
        <title>Comparative genomic analyses of the sweetpotato soil rot pathogen, Streptomyces ipomoeae.</title>
        <authorList>
            <person name="Ruschel Soares N."/>
            <person name="Badger J.H."/>
            <person name="Huguet-Tapia J.C."/>
            <person name="Clark C.A."/>
            <person name="Pettis G.S."/>
        </authorList>
    </citation>
    <scope>NUCLEOTIDE SEQUENCE [LARGE SCALE GENOMIC DNA]</scope>
    <source>
        <strain evidence="3 4">88-35</strain>
    </source>
</reference>
<name>A0AAE9AZ75_9ACTN</name>
<dbReference type="AlphaFoldDB" id="A0AAE9AZ75"/>
<sequence>MNGVSGVRAGLFEWVRTAAGGDSPRFDAYVAVALTVFDCVTAVLITGDGNVPDTFGFALLIGVHVPLVWRRRRPMPALWALVVFVAPYHALDYNHPAAVAPAMLALYTVAVSGTARRTLLTGVAVVGITLVVNALTTLHRIPEFLRISGWIVAVLVFGGW</sequence>
<dbReference type="EMBL" id="SPAZ01000179">
    <property type="protein sequence ID" value="TQE31723.1"/>
    <property type="molecule type" value="Genomic_DNA"/>
</dbReference>
<evidence type="ECO:0000313" key="4">
    <source>
        <dbReference type="Proteomes" id="UP000318720"/>
    </source>
</evidence>
<comment type="caution">
    <text evidence="3">The sequence shown here is derived from an EMBL/GenBank/DDBJ whole genome shotgun (WGS) entry which is preliminary data.</text>
</comment>
<organism evidence="3 4">
    <name type="scientific">Streptomyces ipomoeae</name>
    <dbReference type="NCBI Taxonomy" id="103232"/>
    <lineage>
        <taxon>Bacteria</taxon>
        <taxon>Bacillati</taxon>
        <taxon>Actinomycetota</taxon>
        <taxon>Actinomycetes</taxon>
        <taxon>Kitasatosporales</taxon>
        <taxon>Streptomycetaceae</taxon>
        <taxon>Streptomyces</taxon>
    </lineage>
</organism>
<accession>A0AAE9AZ75</accession>